<evidence type="ECO:0000313" key="1">
    <source>
        <dbReference type="EMBL" id="GHP13467.1"/>
    </source>
</evidence>
<dbReference type="EMBL" id="BNJR01000010">
    <property type="protein sequence ID" value="GHP13467.1"/>
    <property type="molecule type" value="Genomic_DNA"/>
</dbReference>
<evidence type="ECO:0000313" key="2">
    <source>
        <dbReference type="Proteomes" id="UP000604765"/>
    </source>
</evidence>
<comment type="caution">
    <text evidence="1">The sequence shown here is derived from an EMBL/GenBank/DDBJ whole genome shotgun (WGS) entry which is preliminary data.</text>
</comment>
<proteinExistence type="predicted"/>
<reference evidence="1 2" key="1">
    <citation type="journal article" date="2021" name="Int. J. Syst. Evol. Microbiol.">
        <title>Lentilactobacillus fungorum sp. nov., isolated from spent mushroom substrates.</title>
        <authorList>
            <person name="Tohno M."/>
            <person name="Tanizawa Y."/>
            <person name="Kojima Y."/>
            <person name="Sakamoto M."/>
            <person name="Ohkuma M."/>
            <person name="Kobayashi H."/>
        </authorList>
    </citation>
    <scope>NUCLEOTIDE SEQUENCE [LARGE SCALE GENOMIC DNA]</scope>
    <source>
        <strain evidence="1 2">YK48G</strain>
    </source>
</reference>
<protein>
    <submittedName>
        <fullName evidence="1">Uncharacterized protein</fullName>
    </submittedName>
</protein>
<dbReference type="Proteomes" id="UP000604765">
    <property type="component" value="Unassembled WGS sequence"/>
</dbReference>
<accession>A0ABQ3VYV6</accession>
<keyword evidence="2" id="KW-1185">Reference proteome</keyword>
<dbReference type="RefSeq" id="WP_203629514.1">
    <property type="nucleotide sequence ID" value="NZ_BNJR01000010.1"/>
</dbReference>
<sequence>MAKGKTKQSKQRISQQPLHYRTGVDVHQMVINKSVMALKVPTVIAQKKAQGLLSKAMDDGITPYYLKQETLDRLSGMTHHE</sequence>
<gene>
    <name evidence="1" type="ORF">YK48G_08920</name>
</gene>
<name>A0ABQ3VYV6_9LACO</name>
<organism evidence="1 2">
    <name type="scientific">Lentilactobacillus fungorum</name>
    <dbReference type="NCBI Taxonomy" id="2201250"/>
    <lineage>
        <taxon>Bacteria</taxon>
        <taxon>Bacillati</taxon>
        <taxon>Bacillota</taxon>
        <taxon>Bacilli</taxon>
        <taxon>Lactobacillales</taxon>
        <taxon>Lactobacillaceae</taxon>
        <taxon>Lentilactobacillus</taxon>
    </lineage>
</organism>